<comment type="caution">
    <text evidence="3">The sequence shown here is derived from an EMBL/GenBank/DDBJ whole genome shotgun (WGS) entry which is preliminary data.</text>
</comment>
<reference evidence="3 4" key="1">
    <citation type="submission" date="2018-01" db="EMBL/GenBank/DDBJ databases">
        <title>Draft genome of the strawberry crown rot pathogen Phytophthora cactorum.</title>
        <authorList>
            <person name="Armitage A.D."/>
            <person name="Lysoe E."/>
            <person name="Nellist C.F."/>
            <person name="Harrison R.J."/>
            <person name="Brurberg M.B."/>
        </authorList>
    </citation>
    <scope>NUCLEOTIDE SEQUENCE [LARGE SCALE GENOMIC DNA]</scope>
    <source>
        <strain evidence="3 4">10300</strain>
    </source>
</reference>
<evidence type="ECO:0000313" key="3">
    <source>
        <dbReference type="EMBL" id="RAW30255.1"/>
    </source>
</evidence>
<dbReference type="PANTHER" id="PTHR37066">
    <property type="entry name" value="HELICASE-ASSOCIATED"/>
    <property type="match status" value="1"/>
</dbReference>
<evidence type="ECO:0000313" key="1">
    <source>
        <dbReference type="EMBL" id="KAG3215346.1"/>
    </source>
</evidence>
<dbReference type="EMBL" id="RCMV01000564">
    <property type="protein sequence ID" value="KAG3215346.1"/>
    <property type="molecule type" value="Genomic_DNA"/>
</dbReference>
<dbReference type="Proteomes" id="UP000760860">
    <property type="component" value="Unassembled WGS sequence"/>
</dbReference>
<dbReference type="EMBL" id="MJFZ01000380">
    <property type="protein sequence ID" value="RAW30255.1"/>
    <property type="molecule type" value="Genomic_DNA"/>
</dbReference>
<dbReference type="Proteomes" id="UP000251314">
    <property type="component" value="Unassembled WGS sequence"/>
</dbReference>
<dbReference type="AlphaFoldDB" id="A0A329S0I6"/>
<dbReference type="Proteomes" id="UP000688947">
    <property type="component" value="Unassembled WGS sequence"/>
</dbReference>
<evidence type="ECO:0000313" key="4">
    <source>
        <dbReference type="Proteomes" id="UP000251314"/>
    </source>
</evidence>
<organism evidence="3 4">
    <name type="scientific">Phytophthora cactorum</name>
    <dbReference type="NCBI Taxonomy" id="29920"/>
    <lineage>
        <taxon>Eukaryota</taxon>
        <taxon>Sar</taxon>
        <taxon>Stramenopiles</taxon>
        <taxon>Oomycota</taxon>
        <taxon>Peronosporomycetes</taxon>
        <taxon>Peronosporales</taxon>
        <taxon>Peronosporaceae</taxon>
        <taxon>Phytophthora</taxon>
    </lineage>
</organism>
<dbReference type="OrthoDB" id="10268565at2759"/>
<sequence>MLSIVLRPMRWVWSLGKTPRCTRCAGSRSVLSLRCFSSTILTGDSGLSVSEEEVCKVKKLRSQKLQVVWDTIVLHRYASFISCTATQTSRKKYRHDAWPALSWGYKLGLTVKDIRHRKLFLNHLENSESGLKRMELCYKTTTVERDWNEKVLPSLEVFRQEFGHCLVGKPFKVPTDPKWPRKAWGCIMDSL</sequence>
<name>A0A329S0I6_9STRA</name>
<keyword evidence="4" id="KW-1185">Reference proteome</keyword>
<dbReference type="EMBL" id="JAENGZ010000462">
    <property type="protein sequence ID" value="KAG6958878.1"/>
    <property type="molecule type" value="Genomic_DNA"/>
</dbReference>
<accession>A0A329S0I6</accession>
<dbReference type="PANTHER" id="PTHR37066:SF1">
    <property type="entry name" value="LNS2_PITP DOMAIN-CONTAINING PROTEIN"/>
    <property type="match status" value="1"/>
</dbReference>
<reference evidence="1" key="2">
    <citation type="submission" date="2018-05" db="EMBL/GenBank/DDBJ databases">
        <title>Effector identification in a new, highly contiguous assembly of the strawberry crown rot pathogen Phytophthora cactorum.</title>
        <authorList>
            <person name="Armitage A.D."/>
            <person name="Nellist C.F."/>
            <person name="Bates H."/>
            <person name="Vickerstaff R.J."/>
            <person name="Harrison R.J."/>
        </authorList>
    </citation>
    <scope>NUCLEOTIDE SEQUENCE</scope>
    <source>
        <strain evidence="1">P421</strain>
    </source>
</reference>
<gene>
    <name evidence="2" type="ORF">JG687_00009126</name>
    <name evidence="3" type="ORF">PC110_g13371</name>
    <name evidence="1" type="ORF">PC129_g13777</name>
</gene>
<evidence type="ECO:0000313" key="2">
    <source>
        <dbReference type="EMBL" id="KAG6958878.1"/>
    </source>
</evidence>
<reference evidence="2" key="3">
    <citation type="submission" date="2021-01" db="EMBL/GenBank/DDBJ databases">
        <title>Phytophthora aleatoria, a newly-described species from Pinus radiata is distinct from Phytophthora cactorum isolates based on comparative genomics.</title>
        <authorList>
            <person name="Mcdougal R."/>
            <person name="Panda P."/>
            <person name="Williams N."/>
            <person name="Studholme D.J."/>
        </authorList>
    </citation>
    <scope>NUCLEOTIDE SEQUENCE</scope>
    <source>
        <strain evidence="2">NZFS 3830</strain>
    </source>
</reference>
<dbReference type="STRING" id="29920.A0A329S0I6"/>
<proteinExistence type="predicted"/>
<protein>
    <submittedName>
        <fullName evidence="3">Uncharacterized protein</fullName>
    </submittedName>
</protein>
<dbReference type="VEuPathDB" id="FungiDB:PC110_g13371"/>